<name>C4GKX3_9NEIS</name>
<keyword evidence="1" id="KW-0812">Transmembrane</keyword>
<dbReference type="AlphaFoldDB" id="C4GKX3"/>
<evidence type="ECO:0000313" key="2">
    <source>
        <dbReference type="EMBL" id="EEP67382.1"/>
    </source>
</evidence>
<feature type="transmembrane region" description="Helical" evidence="1">
    <location>
        <begin position="152"/>
        <end position="173"/>
    </location>
</feature>
<protein>
    <submittedName>
        <fullName evidence="2">Uncharacterized protein</fullName>
    </submittedName>
</protein>
<keyword evidence="3" id="KW-1185">Reference proteome</keyword>
<feature type="transmembrane region" description="Helical" evidence="1">
    <location>
        <begin position="9"/>
        <end position="26"/>
    </location>
</feature>
<organism evidence="2 3">
    <name type="scientific">Kingella oralis ATCC 51147</name>
    <dbReference type="NCBI Taxonomy" id="629741"/>
    <lineage>
        <taxon>Bacteria</taxon>
        <taxon>Pseudomonadati</taxon>
        <taxon>Pseudomonadota</taxon>
        <taxon>Betaproteobacteria</taxon>
        <taxon>Neisseriales</taxon>
        <taxon>Neisseriaceae</taxon>
        <taxon>Kingella</taxon>
    </lineage>
</organism>
<dbReference type="HOGENOM" id="CLU_1459492_0_0_4"/>
<dbReference type="Proteomes" id="UP000003009">
    <property type="component" value="Unassembled WGS sequence"/>
</dbReference>
<accession>C4GKX3</accession>
<gene>
    <name evidence="2" type="ORF">GCWU000324_01629</name>
</gene>
<dbReference type="EMBL" id="ACJW02000003">
    <property type="protein sequence ID" value="EEP67382.1"/>
    <property type="molecule type" value="Genomic_DNA"/>
</dbReference>
<evidence type="ECO:0000256" key="1">
    <source>
        <dbReference type="SAM" id="Phobius"/>
    </source>
</evidence>
<sequence length="209" mass="24313">MTMARLQRVYLYYSYAVFVVLLFTAWRQYQFALFLLLSFILLTCNVVMKRLAWLAKNRYADYASPMDATMPAGLLYGLIVLAYLLFSELLTNPNRFNWLLFAIWAGLILLPSLYFELQVNRFIAHELQVNRFIAQSLAAIRQPEKWSAGKKLLWLLHGLVPLGMAAFSFYSAFTLHDHSVMWLKVGFFTLLLGIFIYRYLLLHLGFEAA</sequence>
<keyword evidence="1" id="KW-1133">Transmembrane helix</keyword>
<proteinExistence type="predicted"/>
<dbReference type="GeneID" id="84906330"/>
<keyword evidence="1" id="KW-0472">Membrane</keyword>
<feature type="transmembrane region" description="Helical" evidence="1">
    <location>
        <begin position="179"/>
        <end position="200"/>
    </location>
</feature>
<comment type="caution">
    <text evidence="2">The sequence shown here is derived from an EMBL/GenBank/DDBJ whole genome shotgun (WGS) entry which is preliminary data.</text>
</comment>
<feature type="transmembrane region" description="Helical" evidence="1">
    <location>
        <begin position="68"/>
        <end position="86"/>
    </location>
</feature>
<dbReference type="RefSeq" id="WP_003796145.1">
    <property type="nucleotide sequence ID" value="NZ_GG665872.1"/>
</dbReference>
<evidence type="ECO:0000313" key="3">
    <source>
        <dbReference type="Proteomes" id="UP000003009"/>
    </source>
</evidence>
<reference evidence="2" key="1">
    <citation type="submission" date="2009-04" db="EMBL/GenBank/DDBJ databases">
        <authorList>
            <person name="Weinstock G."/>
            <person name="Sodergren E."/>
            <person name="Clifton S."/>
            <person name="Fulton L."/>
            <person name="Fulton B."/>
            <person name="Courtney L."/>
            <person name="Fronick C."/>
            <person name="Harrison M."/>
            <person name="Strong C."/>
            <person name="Farmer C."/>
            <person name="Delahaunty K."/>
            <person name="Markovic C."/>
            <person name="Hall O."/>
            <person name="Minx P."/>
            <person name="Tomlinson C."/>
            <person name="Mitreva M."/>
            <person name="Nelson J."/>
            <person name="Hou S."/>
            <person name="Wollam A."/>
            <person name="Pepin K.H."/>
            <person name="Johnson M."/>
            <person name="Bhonagiri V."/>
            <person name="Nash W.E."/>
            <person name="Warren W."/>
            <person name="Chinwalla A."/>
            <person name="Mardis E.R."/>
            <person name="Wilson R.K."/>
        </authorList>
    </citation>
    <scope>NUCLEOTIDE SEQUENCE [LARGE SCALE GENOMIC DNA]</scope>
    <source>
        <strain evidence="2">ATCC 51147</strain>
    </source>
</reference>
<feature type="transmembrane region" description="Helical" evidence="1">
    <location>
        <begin position="98"/>
        <end position="117"/>
    </location>
</feature>
<dbReference type="STRING" id="629741.GCWU000324_01629"/>
<feature type="transmembrane region" description="Helical" evidence="1">
    <location>
        <begin position="32"/>
        <end position="48"/>
    </location>
</feature>